<dbReference type="InParanoid" id="D2V983"/>
<accession>D2V983</accession>
<dbReference type="GeneID" id="8859623"/>
<dbReference type="KEGG" id="ngr:NAEGRDRAFT_47787"/>
<dbReference type="AlphaFoldDB" id="D2V983"/>
<evidence type="ECO:0000313" key="2">
    <source>
        <dbReference type="Proteomes" id="UP000006671"/>
    </source>
</evidence>
<dbReference type="Proteomes" id="UP000006671">
    <property type="component" value="Unassembled WGS sequence"/>
</dbReference>
<keyword evidence="2" id="KW-1185">Reference proteome</keyword>
<protein>
    <submittedName>
        <fullName evidence="1">Predicted protein</fullName>
    </submittedName>
</protein>
<reference evidence="1 2" key="1">
    <citation type="journal article" date="2010" name="Cell">
        <title>The genome of Naegleria gruberi illuminates early eukaryotic versatility.</title>
        <authorList>
            <person name="Fritz-Laylin L.K."/>
            <person name="Prochnik S.E."/>
            <person name="Ginger M.L."/>
            <person name="Dacks J.B."/>
            <person name="Carpenter M.L."/>
            <person name="Field M.C."/>
            <person name="Kuo A."/>
            <person name="Paredez A."/>
            <person name="Chapman J."/>
            <person name="Pham J."/>
            <person name="Shu S."/>
            <person name="Neupane R."/>
            <person name="Cipriano M."/>
            <person name="Mancuso J."/>
            <person name="Tu H."/>
            <person name="Salamov A."/>
            <person name="Lindquist E."/>
            <person name="Shapiro H."/>
            <person name="Lucas S."/>
            <person name="Grigoriev I.V."/>
            <person name="Cande W.Z."/>
            <person name="Fulton C."/>
            <person name="Rokhsar D.S."/>
            <person name="Dawson S.C."/>
        </authorList>
    </citation>
    <scope>NUCLEOTIDE SEQUENCE [LARGE SCALE GENOMIC DNA]</scope>
    <source>
        <strain evidence="1 2">NEG-M</strain>
    </source>
</reference>
<organism evidence="2">
    <name type="scientific">Naegleria gruberi</name>
    <name type="common">Amoeba</name>
    <dbReference type="NCBI Taxonomy" id="5762"/>
    <lineage>
        <taxon>Eukaryota</taxon>
        <taxon>Discoba</taxon>
        <taxon>Heterolobosea</taxon>
        <taxon>Tetramitia</taxon>
        <taxon>Eutetramitia</taxon>
        <taxon>Vahlkampfiidae</taxon>
        <taxon>Naegleria</taxon>
    </lineage>
</organism>
<dbReference type="EMBL" id="GG738858">
    <property type="protein sequence ID" value="EFC46666.1"/>
    <property type="molecule type" value="Genomic_DNA"/>
</dbReference>
<proteinExistence type="predicted"/>
<dbReference type="RefSeq" id="XP_002679410.1">
    <property type="nucleotide sequence ID" value="XM_002679364.1"/>
</dbReference>
<gene>
    <name evidence="1" type="ORF">NAEGRDRAFT_47787</name>
</gene>
<name>D2V983_NAEGR</name>
<sequence length="568" mass="65853">MCPNVLRPTWLRRTDSNNILLADADQDNTALSTPLLELDFVTYQKQIVEFVTSKNIGNKSKRARIKKKLCSLFSQEIHNSDINSSLDKLIEIMAEHSQVSPYIKQFANFLDGEIFDFDRNSVEFESIECKTDIWSEKYDSCIEITANTKYLLCMNCKLYDIQLHDVNFEFSSIVFKIDYCKQSDIVDFQVEMKGKIYYGADNECGVSAKAIWTCKKFVIFVNQTRVYNLSSDNPLKDFNDFMSNYYGKFRNSSLDLSKIEKYFGRKEKQDYSLKFNNYLQMEDNCLYHGTAQLDFRPGGFSIQLNHSTIQLQHIQYNYFTVKKKKPFVTVEIDNISYIDACQIIYSDEKNSATSLSLSEFISGYNCLANNLRGYLIYTKGSSAKLSYKGVGKCFGWCPPGLFTFKRNKEGAYKSIFKPSKNESGERKFPLMFGFGDFKFHRNQICSTETTHQLKHLLLNYFITNERKIPILNFDNMTNNGMSEYVVTPSHNKENQNGLFYGKITFNSNSRKLICDFMINGSLNIATIDFLDFGKIWMRPKCGSFDFFNRLYFMSANENCLSDIEIIVQ</sequence>
<evidence type="ECO:0000313" key="1">
    <source>
        <dbReference type="EMBL" id="EFC46666.1"/>
    </source>
</evidence>
<dbReference type="VEuPathDB" id="AmoebaDB:NAEGRDRAFT_47787"/>